<accession>A0A9Q1GZJ5</accession>
<evidence type="ECO:0000256" key="3">
    <source>
        <dbReference type="ARBA" id="ARBA00022603"/>
    </source>
</evidence>
<dbReference type="SMART" id="SM00298">
    <property type="entry name" value="CHROMO"/>
    <property type="match status" value="1"/>
</dbReference>
<keyword evidence="4 9" id="KW-0808">Transferase</keyword>
<dbReference type="InterPro" id="IPR000953">
    <property type="entry name" value="Chromo/chromo_shadow_dom"/>
</dbReference>
<feature type="domain" description="BAH" evidence="12">
    <location>
        <begin position="139"/>
        <end position="268"/>
    </location>
</feature>
<dbReference type="SUPFAM" id="SSF54160">
    <property type="entry name" value="Chromo domain-like"/>
    <property type="match status" value="1"/>
</dbReference>
<evidence type="ECO:0000313" key="13">
    <source>
        <dbReference type="EMBL" id="KAJ8427935.1"/>
    </source>
</evidence>
<organism evidence="13 14">
    <name type="scientific">Carnegiea gigantea</name>
    <dbReference type="NCBI Taxonomy" id="171969"/>
    <lineage>
        <taxon>Eukaryota</taxon>
        <taxon>Viridiplantae</taxon>
        <taxon>Streptophyta</taxon>
        <taxon>Embryophyta</taxon>
        <taxon>Tracheophyta</taxon>
        <taxon>Spermatophyta</taxon>
        <taxon>Magnoliopsida</taxon>
        <taxon>eudicotyledons</taxon>
        <taxon>Gunneridae</taxon>
        <taxon>Pentapetalae</taxon>
        <taxon>Caryophyllales</taxon>
        <taxon>Cactineae</taxon>
        <taxon>Cactaceae</taxon>
        <taxon>Cactoideae</taxon>
        <taxon>Echinocereeae</taxon>
        <taxon>Carnegiea</taxon>
    </lineage>
</organism>
<dbReference type="Proteomes" id="UP001153076">
    <property type="component" value="Unassembled WGS sequence"/>
</dbReference>
<feature type="compositionally biased region" description="Low complexity" evidence="10">
    <location>
        <begin position="1"/>
        <end position="20"/>
    </location>
</feature>
<reference evidence="13" key="1">
    <citation type="submission" date="2022-04" db="EMBL/GenBank/DDBJ databases">
        <title>Carnegiea gigantea Genome sequencing and assembly v2.</title>
        <authorList>
            <person name="Copetti D."/>
            <person name="Sanderson M.J."/>
            <person name="Burquez A."/>
            <person name="Wojciechowski M.F."/>
        </authorList>
    </citation>
    <scope>NUCLEOTIDE SEQUENCE</scope>
    <source>
        <strain evidence="13">SGP5-SGP5p</strain>
        <tissue evidence="13">Aerial part</tissue>
    </source>
</reference>
<dbReference type="PROSITE" id="PS50013">
    <property type="entry name" value="CHROMO_2"/>
    <property type="match status" value="1"/>
</dbReference>
<dbReference type="OrthoDB" id="5376140at2759"/>
<gene>
    <name evidence="13" type="ORF">Cgig2_023311</name>
</gene>
<dbReference type="SMART" id="SM00439">
    <property type="entry name" value="BAH"/>
    <property type="match status" value="1"/>
</dbReference>
<dbReference type="PROSITE" id="PS51679">
    <property type="entry name" value="SAM_MT_C5"/>
    <property type="match status" value="1"/>
</dbReference>
<dbReference type="Gene3D" id="2.30.30.490">
    <property type="match status" value="1"/>
</dbReference>
<evidence type="ECO:0000256" key="5">
    <source>
        <dbReference type="ARBA" id="ARBA00022691"/>
    </source>
</evidence>
<dbReference type="PROSITE" id="PS51038">
    <property type="entry name" value="BAH"/>
    <property type="match status" value="1"/>
</dbReference>
<feature type="active site" evidence="9">
    <location>
        <position position="502"/>
    </location>
</feature>
<comment type="similarity">
    <text evidence="9">Belongs to the class I-like SAM-binding methyltransferase superfamily. C5-methyltransferase family.</text>
</comment>
<dbReference type="Gene3D" id="3.40.50.150">
    <property type="entry name" value="Vaccinia Virus protein VP39"/>
    <property type="match status" value="1"/>
</dbReference>
<evidence type="ECO:0000256" key="4">
    <source>
        <dbReference type="ARBA" id="ARBA00022679"/>
    </source>
</evidence>
<keyword evidence="5 9" id="KW-0949">S-adenosyl-L-methionine</keyword>
<comment type="caution">
    <text evidence="13">The sequence shown here is derived from an EMBL/GenBank/DDBJ whole genome shotgun (WGS) entry which is preliminary data.</text>
</comment>
<feature type="compositionally biased region" description="Polar residues" evidence="10">
    <location>
        <begin position="388"/>
        <end position="412"/>
    </location>
</feature>
<evidence type="ECO:0000256" key="1">
    <source>
        <dbReference type="ARBA" id="ARBA00004123"/>
    </source>
</evidence>
<dbReference type="InterPro" id="IPR043151">
    <property type="entry name" value="BAH_sf"/>
</dbReference>
<evidence type="ECO:0000259" key="11">
    <source>
        <dbReference type="PROSITE" id="PS50013"/>
    </source>
</evidence>
<protein>
    <recommendedName>
        <fullName evidence="2">DNA (cytosine-5-)-methyltransferase</fullName>
        <ecNumber evidence="2">2.1.1.37</ecNumber>
    </recommendedName>
</protein>
<dbReference type="GO" id="GO:0044027">
    <property type="term" value="P:negative regulation of gene expression via chromosomal CpG island methylation"/>
    <property type="evidence" value="ECO:0007669"/>
    <property type="project" value="TreeGrafter"/>
</dbReference>
<dbReference type="PROSITE" id="PS00598">
    <property type="entry name" value="CHROMO_1"/>
    <property type="match status" value="1"/>
</dbReference>
<dbReference type="PANTHER" id="PTHR10629:SF34">
    <property type="entry name" value="DNA (CYTOSINE-5)-METHYLTRANSFERASE CMT2"/>
    <property type="match status" value="1"/>
</dbReference>
<dbReference type="InterPro" id="IPR029063">
    <property type="entry name" value="SAM-dependent_MTases_sf"/>
</dbReference>
<dbReference type="InterPro" id="IPR001025">
    <property type="entry name" value="BAH_dom"/>
</dbReference>
<dbReference type="GO" id="GO:0032259">
    <property type="term" value="P:methylation"/>
    <property type="evidence" value="ECO:0007669"/>
    <property type="project" value="UniProtKB-KW"/>
</dbReference>
<dbReference type="InterPro" id="IPR016197">
    <property type="entry name" value="Chromo-like_dom_sf"/>
</dbReference>
<dbReference type="Pfam" id="PF00145">
    <property type="entry name" value="DNA_methylase"/>
    <property type="match status" value="1"/>
</dbReference>
<dbReference type="CDD" id="cd18635">
    <property type="entry name" value="CD_CMT3_like"/>
    <property type="match status" value="1"/>
</dbReference>
<evidence type="ECO:0000313" key="14">
    <source>
        <dbReference type="Proteomes" id="UP001153076"/>
    </source>
</evidence>
<dbReference type="Pfam" id="PF01426">
    <property type="entry name" value="BAH"/>
    <property type="match status" value="1"/>
</dbReference>
<dbReference type="GO" id="GO:0005634">
    <property type="term" value="C:nucleus"/>
    <property type="evidence" value="ECO:0007669"/>
    <property type="project" value="UniProtKB-SubCell"/>
</dbReference>
<feature type="region of interest" description="Disordered" evidence="10">
    <location>
        <begin position="1"/>
        <end position="69"/>
    </location>
</feature>
<dbReference type="PROSITE" id="PS00094">
    <property type="entry name" value="C5_MTASE_1"/>
    <property type="match status" value="1"/>
</dbReference>
<dbReference type="InterPro" id="IPR023779">
    <property type="entry name" value="Chromodomain_CS"/>
</dbReference>
<keyword evidence="6" id="KW-0238">DNA-binding</keyword>
<name>A0A9Q1GZJ5_9CARY</name>
<keyword evidence="7" id="KW-0539">Nucleus</keyword>
<evidence type="ECO:0000256" key="7">
    <source>
        <dbReference type="ARBA" id="ARBA00023242"/>
    </source>
</evidence>
<dbReference type="Pfam" id="PF00385">
    <property type="entry name" value="Chromo"/>
    <property type="match status" value="1"/>
</dbReference>
<feature type="domain" description="Chromo" evidence="11">
    <location>
        <begin position="424"/>
        <end position="477"/>
    </location>
</feature>
<dbReference type="GO" id="GO:0003682">
    <property type="term" value="F:chromatin binding"/>
    <property type="evidence" value="ECO:0007669"/>
    <property type="project" value="InterPro"/>
</dbReference>
<dbReference type="InterPro" id="IPR018117">
    <property type="entry name" value="C5_DNA_meth_AS"/>
</dbReference>
<dbReference type="EMBL" id="JAKOGI010001074">
    <property type="protein sequence ID" value="KAJ8427935.1"/>
    <property type="molecule type" value="Genomic_DNA"/>
</dbReference>
<dbReference type="EC" id="2.1.1.37" evidence="2"/>
<dbReference type="InterPro" id="IPR050390">
    <property type="entry name" value="C5-Methyltransferase"/>
</dbReference>
<evidence type="ECO:0000256" key="8">
    <source>
        <dbReference type="ARBA" id="ARBA00047422"/>
    </source>
</evidence>
<feature type="compositionally biased region" description="Pro residues" evidence="10">
    <location>
        <begin position="21"/>
        <end position="32"/>
    </location>
</feature>
<dbReference type="GO" id="GO:0003677">
    <property type="term" value="F:DNA binding"/>
    <property type="evidence" value="ECO:0007669"/>
    <property type="project" value="UniProtKB-KW"/>
</dbReference>
<sequence>MAMANENANANANANGTLTPTPTPTPTLPLPVPFHSDLATRRSPRLCSNSDSNSNSHSEQELGSHCHAKSKHKHKKTKCVSFLIGDPIPDDEARRRWPYRYHNKRQKNGRGNSNLLYDDEDELILDVKCHYSQAEILKCVFDLGDCAYVQGEKGKKNFVGRIIEFFKTMDDEDYFRVQWFYRAEDTVRIESFSNWFGLVIEDEAKSHDKKRLFISDIMNDNPLDCIVSKVKVIRLPATVDLKPKSLSGFDFYYDMKYFVDYTTFSTIIDDTVGLSSADSMKNKASGLRPNFQDFSGHKTHKSNMALLDLYSGCGGMSTGLCLGARLAGVNLVTRWALDINRSACESLRLNHPEAQIRNEPAEDFLNLLREWNKLCNRYVKPNAGGSGTKSSPRIQRRSCSQPHSSKNMNSLNSRDKGKNSPVEYEVAKLVDICYGDPNDTGKRGLHFQVRWAGYSSSEDTWEPIEGLRNCQERVQDFVLKGHRVGILPCPGDVDVICGGPPCQGISGYNRHRNVDNPLDDERNRQIVVFMDIVQFLKPTYVLMENVVDILRLATGHLGKYAISRLVQLKYQSRLGIMAAGCYGLPQFRLRVFLWGAHPDEASWIVQ</sequence>
<comment type="catalytic activity">
    <reaction evidence="8">
        <text>a 2'-deoxycytidine in DNA + S-adenosyl-L-methionine = a 5-methyl-2'-deoxycytidine in DNA + S-adenosyl-L-homocysteine + H(+)</text>
        <dbReference type="Rhea" id="RHEA:13681"/>
        <dbReference type="Rhea" id="RHEA-COMP:11369"/>
        <dbReference type="Rhea" id="RHEA-COMP:11370"/>
        <dbReference type="ChEBI" id="CHEBI:15378"/>
        <dbReference type="ChEBI" id="CHEBI:57856"/>
        <dbReference type="ChEBI" id="CHEBI:59789"/>
        <dbReference type="ChEBI" id="CHEBI:85452"/>
        <dbReference type="ChEBI" id="CHEBI:85454"/>
        <dbReference type="EC" id="2.1.1.37"/>
    </reaction>
</comment>
<dbReference type="InterPro" id="IPR023780">
    <property type="entry name" value="Chromo_domain"/>
</dbReference>
<dbReference type="PRINTS" id="PR00105">
    <property type="entry name" value="C5METTRFRASE"/>
</dbReference>
<evidence type="ECO:0000256" key="10">
    <source>
        <dbReference type="SAM" id="MobiDB-lite"/>
    </source>
</evidence>
<proteinExistence type="inferred from homology"/>
<feature type="region of interest" description="Disordered" evidence="10">
    <location>
        <begin position="382"/>
        <end position="419"/>
    </location>
</feature>
<feature type="compositionally biased region" description="Low complexity" evidence="10">
    <location>
        <begin position="48"/>
        <end position="57"/>
    </location>
</feature>
<keyword evidence="3 9" id="KW-0489">Methyltransferase</keyword>
<dbReference type="SUPFAM" id="SSF53335">
    <property type="entry name" value="S-adenosyl-L-methionine-dependent methyltransferases"/>
    <property type="match status" value="1"/>
</dbReference>
<dbReference type="GO" id="GO:0003886">
    <property type="term" value="F:DNA (cytosine-5-)-methyltransferase activity"/>
    <property type="evidence" value="ECO:0007669"/>
    <property type="project" value="UniProtKB-EC"/>
</dbReference>
<evidence type="ECO:0000256" key="2">
    <source>
        <dbReference type="ARBA" id="ARBA00011975"/>
    </source>
</evidence>
<comment type="subcellular location">
    <subcellularLocation>
        <location evidence="1">Nucleus</location>
    </subcellularLocation>
</comment>
<dbReference type="PANTHER" id="PTHR10629">
    <property type="entry name" value="CYTOSINE-SPECIFIC METHYLTRANSFERASE"/>
    <property type="match status" value="1"/>
</dbReference>
<evidence type="ECO:0000256" key="6">
    <source>
        <dbReference type="ARBA" id="ARBA00023125"/>
    </source>
</evidence>
<evidence type="ECO:0000259" key="12">
    <source>
        <dbReference type="PROSITE" id="PS51038"/>
    </source>
</evidence>
<evidence type="ECO:0000256" key="9">
    <source>
        <dbReference type="PROSITE-ProRule" id="PRU01016"/>
    </source>
</evidence>
<dbReference type="AlphaFoldDB" id="A0A9Q1GZJ5"/>
<dbReference type="InterPro" id="IPR001525">
    <property type="entry name" value="C5_MeTfrase"/>
</dbReference>
<keyword evidence="14" id="KW-1185">Reference proteome</keyword>